<keyword evidence="6" id="KW-0460">Magnesium</keyword>
<dbReference type="PANTHER" id="PTHR42714">
    <property type="entry name" value="TRNA MODIFICATION GTPASE GTPBP3"/>
    <property type="match status" value="1"/>
</dbReference>
<keyword evidence="6" id="KW-0479">Metal-binding</keyword>
<dbReference type="InterPro" id="IPR027368">
    <property type="entry name" value="MnmE_dom2"/>
</dbReference>
<dbReference type="Proteomes" id="UP000620366">
    <property type="component" value="Unassembled WGS sequence"/>
</dbReference>
<sequence>MSTIAAISTGYQTAAIAVVRVSGEGTRALLGQVLRRADGAPFSTWPPRRARLARLVDGGRPVDDVVCTLFEGPASYTGEDMAEISCHGGLVVVGEVLDCLLRHGASPAAPGEFTKRAFLNGRLDLAQSEAVMDLIGAKSRRAAELALTQVGGALSGEIEALRRELVDLDAEIMVGIDYAHEGMEPADAGVVSAAVERLRAHTARLLRSYAYGRAVAEGIPTAIVGRPNVGKSSLMNALSGCERSIVTEVAGTTRDVLDETVRLGDLLLRLYDTAGIRETDDAVERIGVERARRALEGAELVLAVFDRGEPLAADDRTVLELSRGRARIVVLNKSDRPPVLSAADFPGDTVVCLSAATGEGISQLEQAVQAQLLCDPPDAGEAVLTSARHREALRRADERLAAAYDALAQGMPPDVAEIDIREAIEALGEILGRTASEDVIGRIFERFCVGK</sequence>
<dbReference type="CDD" id="cd14858">
    <property type="entry name" value="TrmE_N"/>
    <property type="match status" value="1"/>
</dbReference>
<name>A0A926DFW0_9FIRM</name>
<dbReference type="Pfam" id="PF01926">
    <property type="entry name" value="MMR_HSR1"/>
    <property type="match status" value="1"/>
</dbReference>
<dbReference type="Gene3D" id="3.40.50.300">
    <property type="entry name" value="P-loop containing nucleotide triphosphate hydrolases"/>
    <property type="match status" value="1"/>
</dbReference>
<feature type="binding site" evidence="6">
    <location>
        <position position="247"/>
    </location>
    <ligand>
        <name>K(+)</name>
        <dbReference type="ChEBI" id="CHEBI:29103"/>
    </ligand>
</feature>
<comment type="subunit">
    <text evidence="6">Homodimer. Heterotetramer of two MnmE and two MnmG subunits.</text>
</comment>
<evidence type="ECO:0000259" key="8">
    <source>
        <dbReference type="PROSITE" id="PS51709"/>
    </source>
</evidence>
<feature type="binding site" evidence="6">
    <location>
        <position position="83"/>
    </location>
    <ligand>
        <name>(6S)-5-formyl-5,6,7,8-tetrahydrofolate</name>
        <dbReference type="ChEBI" id="CHEBI:57457"/>
    </ligand>
</feature>
<keyword evidence="10" id="KW-1185">Reference proteome</keyword>
<dbReference type="GO" id="GO:0005525">
    <property type="term" value="F:GTP binding"/>
    <property type="evidence" value="ECO:0007669"/>
    <property type="project" value="UniProtKB-UniRule"/>
</dbReference>
<dbReference type="RefSeq" id="WP_249301240.1">
    <property type="nucleotide sequence ID" value="NZ_JACRSP010000005.1"/>
</dbReference>
<dbReference type="PANTHER" id="PTHR42714:SF2">
    <property type="entry name" value="TRNA MODIFICATION GTPASE GTPBP3, MITOCHONDRIAL"/>
    <property type="match status" value="1"/>
</dbReference>
<feature type="domain" description="TrmE-type G" evidence="8">
    <location>
        <begin position="218"/>
        <end position="373"/>
    </location>
</feature>
<dbReference type="HAMAP" id="MF_00379">
    <property type="entry name" value="GTPase_MnmE"/>
    <property type="match status" value="1"/>
</dbReference>
<gene>
    <name evidence="6 9" type="primary">mnmE</name>
    <name evidence="6" type="synonym">trmE</name>
    <name evidence="9" type="ORF">H8695_10100</name>
</gene>
<feature type="binding site" evidence="6">
    <location>
        <position position="122"/>
    </location>
    <ligand>
        <name>(6S)-5-formyl-5,6,7,8-tetrahydrofolate</name>
        <dbReference type="ChEBI" id="CHEBI:57457"/>
    </ligand>
</feature>
<protein>
    <recommendedName>
        <fullName evidence="6">tRNA modification GTPase MnmE</fullName>
        <ecNumber evidence="6">3.6.-.-</ecNumber>
    </recommendedName>
</protein>
<feature type="binding site" evidence="6">
    <location>
        <position position="232"/>
    </location>
    <ligand>
        <name>Mg(2+)</name>
        <dbReference type="ChEBI" id="CHEBI:18420"/>
    </ligand>
</feature>
<comment type="cofactor">
    <cofactor evidence="6">
        <name>K(+)</name>
        <dbReference type="ChEBI" id="CHEBI:29103"/>
    </cofactor>
    <text evidence="6">Binds 1 potassium ion per subunit.</text>
</comment>
<dbReference type="EC" id="3.6.-.-" evidence="6"/>
<keyword evidence="6" id="KW-0378">Hydrolase</keyword>
<dbReference type="InterPro" id="IPR027266">
    <property type="entry name" value="TrmE/GcvT-like"/>
</dbReference>
<dbReference type="NCBIfam" id="TIGR00450">
    <property type="entry name" value="mnmE_trmE_thdF"/>
    <property type="match status" value="1"/>
</dbReference>
<keyword evidence="6" id="KW-0963">Cytoplasm</keyword>
<dbReference type="Pfam" id="PF12631">
    <property type="entry name" value="MnmE_helical"/>
    <property type="match status" value="1"/>
</dbReference>
<dbReference type="GO" id="GO:0030488">
    <property type="term" value="P:tRNA methylation"/>
    <property type="evidence" value="ECO:0007669"/>
    <property type="project" value="TreeGrafter"/>
</dbReference>
<dbReference type="GO" id="GO:0003924">
    <property type="term" value="F:GTPase activity"/>
    <property type="evidence" value="ECO:0007669"/>
    <property type="project" value="UniProtKB-UniRule"/>
</dbReference>
<accession>A0A926DFW0</accession>
<evidence type="ECO:0000256" key="4">
    <source>
        <dbReference type="ARBA" id="ARBA00022958"/>
    </source>
</evidence>
<dbReference type="InterPro" id="IPR006073">
    <property type="entry name" value="GTP-bd"/>
</dbReference>
<evidence type="ECO:0000256" key="3">
    <source>
        <dbReference type="ARBA" id="ARBA00022741"/>
    </source>
</evidence>
<dbReference type="InterPro" id="IPR031168">
    <property type="entry name" value="G_TrmE"/>
</dbReference>
<reference evidence="9" key="1">
    <citation type="submission" date="2020-08" db="EMBL/GenBank/DDBJ databases">
        <title>Genome public.</title>
        <authorList>
            <person name="Liu C."/>
            <person name="Sun Q."/>
        </authorList>
    </citation>
    <scope>NUCLEOTIDE SEQUENCE</scope>
    <source>
        <strain evidence="9">BX7</strain>
    </source>
</reference>
<dbReference type="CDD" id="cd04164">
    <property type="entry name" value="trmE"/>
    <property type="match status" value="1"/>
</dbReference>
<feature type="binding site" evidence="6">
    <location>
        <position position="249"/>
    </location>
    <ligand>
        <name>K(+)</name>
        <dbReference type="ChEBI" id="CHEBI:29103"/>
    </ligand>
</feature>
<feature type="binding site" evidence="6">
    <location>
        <position position="252"/>
    </location>
    <ligand>
        <name>K(+)</name>
        <dbReference type="ChEBI" id="CHEBI:29103"/>
    </ligand>
</feature>
<keyword evidence="2 6" id="KW-0819">tRNA processing</keyword>
<dbReference type="EMBL" id="JACRSP010000005">
    <property type="protein sequence ID" value="MBC8537039.1"/>
    <property type="molecule type" value="Genomic_DNA"/>
</dbReference>
<keyword evidence="5 6" id="KW-0342">GTP-binding</keyword>
<dbReference type="PROSITE" id="PS51709">
    <property type="entry name" value="G_TRME"/>
    <property type="match status" value="1"/>
</dbReference>
<feature type="binding site" evidence="6">
    <location>
        <position position="20"/>
    </location>
    <ligand>
        <name>(6S)-5-formyl-5,6,7,8-tetrahydrofolate</name>
        <dbReference type="ChEBI" id="CHEBI:57457"/>
    </ligand>
</feature>
<dbReference type="InterPro" id="IPR027417">
    <property type="entry name" value="P-loop_NTPase"/>
</dbReference>
<evidence type="ECO:0000256" key="6">
    <source>
        <dbReference type="HAMAP-Rule" id="MF_00379"/>
    </source>
</evidence>
<organism evidence="9 10">
    <name type="scientific">Feifania hominis</name>
    <dbReference type="NCBI Taxonomy" id="2763660"/>
    <lineage>
        <taxon>Bacteria</taxon>
        <taxon>Bacillati</taxon>
        <taxon>Bacillota</taxon>
        <taxon>Clostridia</taxon>
        <taxon>Eubacteriales</taxon>
        <taxon>Feifaniaceae</taxon>
        <taxon>Feifania</taxon>
    </lineage>
</organism>
<evidence type="ECO:0000313" key="9">
    <source>
        <dbReference type="EMBL" id="MBC8537039.1"/>
    </source>
</evidence>
<evidence type="ECO:0000256" key="2">
    <source>
        <dbReference type="ARBA" id="ARBA00022694"/>
    </source>
</evidence>
<comment type="function">
    <text evidence="6">Exhibits a very high intrinsic GTPase hydrolysis rate. Involved in the addition of a carboxymethylaminomethyl (cmnm) group at the wobble position (U34) of certain tRNAs, forming tRNA-cmnm(5)s(2)U34.</text>
</comment>
<evidence type="ECO:0000256" key="7">
    <source>
        <dbReference type="RuleBase" id="RU003313"/>
    </source>
</evidence>
<dbReference type="InterPro" id="IPR005225">
    <property type="entry name" value="Small_GTP-bd"/>
</dbReference>
<dbReference type="Pfam" id="PF10396">
    <property type="entry name" value="TrmE_N"/>
    <property type="match status" value="1"/>
</dbReference>
<dbReference type="AlphaFoldDB" id="A0A926DFW0"/>
<feature type="binding site" evidence="6">
    <location>
        <begin position="272"/>
        <end position="275"/>
    </location>
    <ligand>
        <name>GTP</name>
        <dbReference type="ChEBI" id="CHEBI:37565"/>
    </ligand>
</feature>
<feature type="binding site" evidence="6">
    <location>
        <position position="451"/>
    </location>
    <ligand>
        <name>(6S)-5-formyl-5,6,7,8-tetrahydrofolate</name>
        <dbReference type="ChEBI" id="CHEBI:57457"/>
    </ligand>
</feature>
<dbReference type="Gene3D" id="3.30.1360.120">
    <property type="entry name" value="Probable tRNA modification gtpase trme, domain 1"/>
    <property type="match status" value="1"/>
</dbReference>
<evidence type="ECO:0000256" key="1">
    <source>
        <dbReference type="ARBA" id="ARBA00011043"/>
    </source>
</evidence>
<feature type="binding site" evidence="6">
    <location>
        <position position="253"/>
    </location>
    <ligand>
        <name>Mg(2+)</name>
        <dbReference type="ChEBI" id="CHEBI:18420"/>
    </ligand>
</feature>
<dbReference type="Gene3D" id="1.20.120.430">
    <property type="entry name" value="tRNA modification GTPase MnmE domain 2"/>
    <property type="match status" value="1"/>
</dbReference>
<feature type="binding site" evidence="6">
    <location>
        <position position="228"/>
    </location>
    <ligand>
        <name>K(+)</name>
        <dbReference type="ChEBI" id="CHEBI:29103"/>
    </ligand>
</feature>
<comment type="caution">
    <text evidence="9">The sequence shown here is derived from an EMBL/GenBank/DDBJ whole genome shotgun (WGS) entry which is preliminary data.</text>
</comment>
<proteinExistence type="inferred from homology"/>
<dbReference type="InterPro" id="IPR025867">
    <property type="entry name" value="MnmE_helical"/>
</dbReference>
<evidence type="ECO:0000256" key="5">
    <source>
        <dbReference type="ARBA" id="ARBA00023134"/>
    </source>
</evidence>
<feature type="binding site" evidence="6">
    <location>
        <begin position="247"/>
        <end position="253"/>
    </location>
    <ligand>
        <name>GTP</name>
        <dbReference type="ChEBI" id="CHEBI:37565"/>
    </ligand>
</feature>
<comment type="similarity">
    <text evidence="1 6 7">Belongs to the TRAFAC class TrmE-Era-EngA-EngB-Septin-like GTPase superfamily. TrmE GTPase family.</text>
</comment>
<evidence type="ECO:0000313" key="10">
    <source>
        <dbReference type="Proteomes" id="UP000620366"/>
    </source>
</evidence>
<dbReference type="GO" id="GO:0046872">
    <property type="term" value="F:metal ion binding"/>
    <property type="evidence" value="ECO:0007669"/>
    <property type="project" value="UniProtKB-KW"/>
</dbReference>
<feature type="binding site" evidence="6">
    <location>
        <begin position="228"/>
        <end position="233"/>
    </location>
    <ligand>
        <name>GTP</name>
        <dbReference type="ChEBI" id="CHEBI:37565"/>
    </ligand>
</feature>
<dbReference type="GO" id="GO:0005829">
    <property type="term" value="C:cytosol"/>
    <property type="evidence" value="ECO:0007669"/>
    <property type="project" value="TreeGrafter"/>
</dbReference>
<dbReference type="InterPro" id="IPR004520">
    <property type="entry name" value="GTPase_MnmE"/>
</dbReference>
<dbReference type="GO" id="GO:0002098">
    <property type="term" value="P:tRNA wobble uridine modification"/>
    <property type="evidence" value="ECO:0007669"/>
    <property type="project" value="TreeGrafter"/>
</dbReference>
<keyword evidence="3 6" id="KW-0547">Nucleotide-binding</keyword>
<dbReference type="SUPFAM" id="SSF52540">
    <property type="entry name" value="P-loop containing nucleoside triphosphate hydrolases"/>
    <property type="match status" value="1"/>
</dbReference>
<dbReference type="NCBIfam" id="TIGR00231">
    <property type="entry name" value="small_GTP"/>
    <property type="match status" value="1"/>
</dbReference>
<comment type="caution">
    <text evidence="6">Lacks conserved residue(s) required for the propagation of feature annotation.</text>
</comment>
<dbReference type="InterPro" id="IPR018948">
    <property type="entry name" value="GTP-bd_TrmE_N"/>
</dbReference>
<keyword evidence="4 6" id="KW-0630">Potassium</keyword>
<comment type="subcellular location">
    <subcellularLocation>
        <location evidence="6">Cytoplasm</location>
    </subcellularLocation>
</comment>